<proteinExistence type="predicted"/>
<reference evidence="2 3" key="1">
    <citation type="journal article" date="2008" name="J. Bacteriol.">
        <title>Complete genome sequence of the mosquitocidal bacterium Bacillus sphaericus C3-41 and comparison with those of closely related Bacillus species.</title>
        <authorList>
            <person name="Hu X."/>
            <person name="Fan W."/>
            <person name="Han B."/>
            <person name="Liu H."/>
            <person name="Zheng D."/>
            <person name="Li Q."/>
            <person name="Dong W."/>
            <person name="Yan J."/>
            <person name="Gao M."/>
            <person name="Berry C."/>
            <person name="Yuan Z."/>
        </authorList>
    </citation>
    <scope>NUCLEOTIDE SEQUENCE [LARGE SCALE GENOMIC DNA]</scope>
    <source>
        <strain evidence="2 3">C3-41</strain>
    </source>
</reference>
<dbReference type="InterPro" id="IPR002577">
    <property type="entry name" value="HTH_HxlR"/>
</dbReference>
<evidence type="ECO:0000313" key="3">
    <source>
        <dbReference type="Proteomes" id="UP000002164"/>
    </source>
</evidence>
<dbReference type="Pfam" id="PF01638">
    <property type="entry name" value="HxlR"/>
    <property type="match status" value="1"/>
</dbReference>
<dbReference type="InterPro" id="IPR036388">
    <property type="entry name" value="WH-like_DNA-bd_sf"/>
</dbReference>
<dbReference type="EnsemblBacteria" id="ACA40448">
    <property type="protein sequence ID" value="ACA40448"/>
    <property type="gene ID" value="Bsph_2919"/>
</dbReference>
<dbReference type="InterPro" id="IPR036390">
    <property type="entry name" value="WH_DNA-bd_sf"/>
</dbReference>
<sequence length="38" mass="4338">MNKKVFPEVPPCVEYTLTDKGKQLEGIFIALKRFGLNL</sequence>
<evidence type="ECO:0000313" key="2">
    <source>
        <dbReference type="EMBL" id="ACA40448.1"/>
    </source>
</evidence>
<dbReference type="Proteomes" id="UP000002164">
    <property type="component" value="Chromosome"/>
</dbReference>
<dbReference type="SUPFAM" id="SSF46785">
    <property type="entry name" value="Winged helix' DNA-binding domain"/>
    <property type="match status" value="1"/>
</dbReference>
<dbReference type="PROSITE" id="PS51118">
    <property type="entry name" value="HTH_HXLR"/>
    <property type="match status" value="1"/>
</dbReference>
<dbReference type="HOGENOM" id="CLU_3329731_0_0_9"/>
<dbReference type="Gene3D" id="1.10.10.10">
    <property type="entry name" value="Winged helix-like DNA-binding domain superfamily/Winged helix DNA-binding domain"/>
    <property type="match status" value="1"/>
</dbReference>
<name>B1HND8_LYSSC</name>
<evidence type="ECO:0000259" key="1">
    <source>
        <dbReference type="PROSITE" id="PS51118"/>
    </source>
</evidence>
<accession>B1HND8</accession>
<organism evidence="2 3">
    <name type="scientific">Lysinibacillus sphaericus (strain C3-41)</name>
    <dbReference type="NCBI Taxonomy" id="444177"/>
    <lineage>
        <taxon>Bacteria</taxon>
        <taxon>Bacillati</taxon>
        <taxon>Bacillota</taxon>
        <taxon>Bacilli</taxon>
        <taxon>Bacillales</taxon>
        <taxon>Bacillaceae</taxon>
        <taxon>Lysinibacillus</taxon>
    </lineage>
</organism>
<gene>
    <name evidence="2" type="ordered locus">Bsph_2919</name>
</gene>
<feature type="domain" description="HTH hxlR-type" evidence="1">
    <location>
        <begin position="1"/>
        <end position="38"/>
    </location>
</feature>
<dbReference type="EMBL" id="CP000817">
    <property type="protein sequence ID" value="ACA40448.1"/>
    <property type="molecule type" value="Genomic_DNA"/>
</dbReference>
<dbReference type="AlphaFoldDB" id="B1HND8"/>
<protein>
    <submittedName>
        <fullName evidence="2">Possible transcriptional regulator, MarR family</fullName>
    </submittedName>
</protein>
<dbReference type="KEGG" id="lsp:Bsph_2919"/>